<dbReference type="GO" id="GO:0050661">
    <property type="term" value="F:NADP binding"/>
    <property type="evidence" value="ECO:0007669"/>
    <property type="project" value="TreeGrafter"/>
</dbReference>
<evidence type="ECO:0000313" key="6">
    <source>
        <dbReference type="Proteomes" id="UP000186609"/>
    </source>
</evidence>
<feature type="domain" description="Shikimate dehydrogenase substrate binding N-terminal" evidence="4">
    <location>
        <begin position="20"/>
        <end position="102"/>
    </location>
</feature>
<evidence type="ECO:0000259" key="4">
    <source>
        <dbReference type="Pfam" id="PF08501"/>
    </source>
</evidence>
<evidence type="ECO:0000256" key="3">
    <source>
        <dbReference type="ARBA" id="ARBA00023141"/>
    </source>
</evidence>
<dbReference type="Pfam" id="PF08501">
    <property type="entry name" value="Shikimate_dh_N"/>
    <property type="match status" value="1"/>
</dbReference>
<dbReference type="GO" id="GO:0009423">
    <property type="term" value="P:chorismate biosynthetic process"/>
    <property type="evidence" value="ECO:0007669"/>
    <property type="project" value="TreeGrafter"/>
</dbReference>
<protein>
    <submittedName>
        <fullName evidence="5">Shikimate dehydrogenase</fullName>
    </submittedName>
</protein>
<dbReference type="Proteomes" id="UP000186609">
    <property type="component" value="Chromosome"/>
</dbReference>
<evidence type="ECO:0000256" key="2">
    <source>
        <dbReference type="ARBA" id="ARBA00023002"/>
    </source>
</evidence>
<dbReference type="EMBL" id="CP019236">
    <property type="protein sequence ID" value="APW40643.1"/>
    <property type="molecule type" value="Genomic_DNA"/>
</dbReference>
<keyword evidence="2" id="KW-0560">Oxidoreductase</keyword>
<accession>A0A1P8K3R2</accession>
<dbReference type="InterPro" id="IPR013708">
    <property type="entry name" value="Shikimate_DH-bd_N"/>
</dbReference>
<gene>
    <name evidence="5" type="ORF">RD110_12120</name>
</gene>
<dbReference type="KEGG" id="rhy:RD110_12120"/>
<dbReference type="InterPro" id="IPR036291">
    <property type="entry name" value="NAD(P)-bd_dom_sf"/>
</dbReference>
<dbReference type="OrthoDB" id="3609723at2"/>
<sequence length="306" mass="32077">MSTAPAKIFPVDGRTDVYMILGDPVEQVRAPESFNLIFAALGMNAVVVPAHVAIADVTAFVKTVFTGRNIKGLLLTIPHKSVVMPLLARCGPLAQVAGAVNALRLNAEGELEGDLFDGEGLVSSLNYFGMVYAGRRVLVLGAGGGAAAIGASLVGAGSQVALGAASELAFYDPTPGKAQELAQRLSGHSTRVSAAASNDPAGYDLVINATPLGLKTTDAMPCDAARVEPHAAMMDILMKNQPTPWVRAGRARGLNAQPGFEMMIQQADLYLEFFGLSDAAARVKRDATFIRESIYPAELAGEIKRP</sequence>
<evidence type="ECO:0000313" key="5">
    <source>
        <dbReference type="EMBL" id="APW40643.1"/>
    </source>
</evidence>
<dbReference type="PANTHER" id="PTHR21089">
    <property type="entry name" value="SHIKIMATE DEHYDROGENASE"/>
    <property type="match status" value="1"/>
</dbReference>
<dbReference type="SUPFAM" id="SSF53223">
    <property type="entry name" value="Aminoacid dehydrogenase-like, N-terminal domain"/>
    <property type="match status" value="1"/>
</dbReference>
<evidence type="ECO:0000256" key="1">
    <source>
        <dbReference type="ARBA" id="ARBA00004871"/>
    </source>
</evidence>
<keyword evidence="6" id="KW-1185">Reference proteome</keyword>
<name>A0A1P8K3R2_9BURK</name>
<reference evidence="5 6" key="1">
    <citation type="submission" date="2017-01" db="EMBL/GenBank/DDBJ databases">
        <authorList>
            <person name="Mah S.A."/>
            <person name="Swanson W.J."/>
            <person name="Moy G.W."/>
            <person name="Vacquier V.D."/>
        </authorList>
    </citation>
    <scope>NUCLEOTIDE SEQUENCE [LARGE SCALE GENOMIC DNA]</scope>
    <source>
        <strain evidence="5 6">DCY110</strain>
    </source>
</reference>
<organism evidence="5 6">
    <name type="scientific">Rhodoferax koreensis</name>
    <dbReference type="NCBI Taxonomy" id="1842727"/>
    <lineage>
        <taxon>Bacteria</taxon>
        <taxon>Pseudomonadati</taxon>
        <taxon>Pseudomonadota</taxon>
        <taxon>Betaproteobacteria</taxon>
        <taxon>Burkholderiales</taxon>
        <taxon>Comamonadaceae</taxon>
        <taxon>Rhodoferax</taxon>
    </lineage>
</organism>
<dbReference type="GO" id="GO:0004764">
    <property type="term" value="F:shikimate 3-dehydrogenase (NADP+) activity"/>
    <property type="evidence" value="ECO:0007669"/>
    <property type="project" value="InterPro"/>
</dbReference>
<dbReference type="GO" id="GO:0009073">
    <property type="term" value="P:aromatic amino acid family biosynthetic process"/>
    <property type="evidence" value="ECO:0007669"/>
    <property type="project" value="UniProtKB-KW"/>
</dbReference>
<keyword evidence="3" id="KW-0057">Aromatic amino acid biosynthesis</keyword>
<dbReference type="RefSeq" id="WP_076204846.1">
    <property type="nucleotide sequence ID" value="NZ_CP019236.1"/>
</dbReference>
<dbReference type="InterPro" id="IPR022893">
    <property type="entry name" value="Shikimate_DH_fam"/>
</dbReference>
<dbReference type="Gene3D" id="3.40.50.10860">
    <property type="entry name" value="Leucine Dehydrogenase, chain A, domain 1"/>
    <property type="match status" value="1"/>
</dbReference>
<dbReference type="InterPro" id="IPR046346">
    <property type="entry name" value="Aminoacid_DH-like_N_sf"/>
</dbReference>
<dbReference type="STRING" id="1842727.RD110_12120"/>
<keyword evidence="3" id="KW-0028">Amino-acid biosynthesis</keyword>
<proteinExistence type="predicted"/>
<dbReference type="SUPFAM" id="SSF51735">
    <property type="entry name" value="NAD(P)-binding Rossmann-fold domains"/>
    <property type="match status" value="1"/>
</dbReference>
<dbReference type="GO" id="GO:0005829">
    <property type="term" value="C:cytosol"/>
    <property type="evidence" value="ECO:0007669"/>
    <property type="project" value="TreeGrafter"/>
</dbReference>
<dbReference type="GO" id="GO:0019632">
    <property type="term" value="P:shikimate metabolic process"/>
    <property type="evidence" value="ECO:0007669"/>
    <property type="project" value="TreeGrafter"/>
</dbReference>
<dbReference type="AlphaFoldDB" id="A0A1P8K3R2"/>
<comment type="pathway">
    <text evidence="1">Metabolic intermediate biosynthesis; chorismate biosynthesis; chorismate from D-erythrose 4-phosphate and phosphoenolpyruvate: step 4/7.</text>
</comment>
<dbReference type="Gene3D" id="3.40.50.720">
    <property type="entry name" value="NAD(P)-binding Rossmann-like Domain"/>
    <property type="match status" value="1"/>
</dbReference>
<dbReference type="PANTHER" id="PTHR21089:SF1">
    <property type="entry name" value="BIFUNCTIONAL 3-DEHYDROQUINATE DEHYDRATASE_SHIKIMATE DEHYDROGENASE, CHLOROPLASTIC"/>
    <property type="match status" value="1"/>
</dbReference>